<gene>
    <name evidence="1" type="ORF">CLV91_0596</name>
</gene>
<sequence length="201" mass="22844">MKKIALVAFLLITGATQAQKLKEIDGNPKDLKGIKEYALEFDYSDLEIPKYDSEEDFLADKMKKREEKEAGLGEKFKASWFSDREEFYEPKFIESFNKRFDDGELSVSSDNAEAEYTMKVHSNKIYAGYNVGIVRKNAEIDVTFSVYETSNPGNVLFSGKFYDVQGYGAMGNDYNSGYRISECYAKAAKSFAAYLKKKALK</sequence>
<dbReference type="AlphaFoldDB" id="A0A495ED23"/>
<dbReference type="EMBL" id="RBIQ01000007">
    <property type="protein sequence ID" value="RKR14519.1"/>
    <property type="molecule type" value="Genomic_DNA"/>
</dbReference>
<organism evidence="1 2">
    <name type="scientific">Maribacter vaceletii</name>
    <dbReference type="NCBI Taxonomy" id="1206816"/>
    <lineage>
        <taxon>Bacteria</taxon>
        <taxon>Pseudomonadati</taxon>
        <taxon>Bacteroidota</taxon>
        <taxon>Flavobacteriia</taxon>
        <taxon>Flavobacteriales</taxon>
        <taxon>Flavobacteriaceae</taxon>
        <taxon>Maribacter</taxon>
    </lineage>
</organism>
<comment type="caution">
    <text evidence="1">The sequence shown here is derived from an EMBL/GenBank/DDBJ whole genome shotgun (WGS) entry which is preliminary data.</text>
</comment>
<dbReference type="Proteomes" id="UP000269412">
    <property type="component" value="Unassembled WGS sequence"/>
</dbReference>
<dbReference type="RefSeq" id="WP_121063807.1">
    <property type="nucleotide sequence ID" value="NZ_RBIQ01000007.1"/>
</dbReference>
<keyword evidence="2" id="KW-1185">Reference proteome</keyword>
<evidence type="ECO:0000313" key="1">
    <source>
        <dbReference type="EMBL" id="RKR14519.1"/>
    </source>
</evidence>
<dbReference type="OrthoDB" id="1151160at2"/>
<protein>
    <submittedName>
        <fullName evidence="1">Uncharacterized protein</fullName>
    </submittedName>
</protein>
<evidence type="ECO:0000313" key="2">
    <source>
        <dbReference type="Proteomes" id="UP000269412"/>
    </source>
</evidence>
<accession>A0A495ED23</accession>
<reference evidence="1 2" key="1">
    <citation type="submission" date="2018-10" db="EMBL/GenBank/DDBJ databases">
        <title>Genomic Encyclopedia of Archaeal and Bacterial Type Strains, Phase II (KMG-II): from individual species to whole genera.</title>
        <authorList>
            <person name="Goeker M."/>
        </authorList>
    </citation>
    <scope>NUCLEOTIDE SEQUENCE [LARGE SCALE GENOMIC DNA]</scope>
    <source>
        <strain evidence="1 2">DSM 25230</strain>
    </source>
</reference>
<proteinExistence type="predicted"/>
<name>A0A495ED23_9FLAO</name>